<keyword evidence="2" id="KW-1185">Reference proteome</keyword>
<name>A0ABS9ZI58_9PSED</name>
<protein>
    <submittedName>
        <fullName evidence="1">Uncharacterized protein</fullName>
    </submittedName>
</protein>
<dbReference type="EMBL" id="LOHG01000004">
    <property type="protein sequence ID" value="MCI8209538.1"/>
    <property type="molecule type" value="Genomic_DNA"/>
</dbReference>
<evidence type="ECO:0000313" key="2">
    <source>
        <dbReference type="Proteomes" id="UP001320513"/>
    </source>
</evidence>
<reference evidence="1 2" key="1">
    <citation type="submission" date="2015-12" db="EMBL/GenBank/DDBJ databases">
        <title>Phylogenomics in the description of a new species in the Pseudomonas syringae group.</title>
        <authorList>
            <person name="Busquets A."/>
            <person name="Gomila M."/>
            <person name="Beiki F."/>
            <person name="Rahimian H."/>
            <person name="Mulet M."/>
            <person name="Sanchez D."/>
            <person name="Garcia-Valdes E."/>
            <person name="Lalucat J."/>
        </authorList>
    </citation>
    <scope>NUCLEOTIDE SEQUENCE [LARGE SCALE GENOMIC DNA]</scope>
    <source>
        <strain evidence="1 2">S25</strain>
    </source>
</reference>
<proteinExistence type="predicted"/>
<comment type="caution">
    <text evidence="1">The sequence shown here is derived from an EMBL/GenBank/DDBJ whole genome shotgun (WGS) entry which is preliminary data.</text>
</comment>
<dbReference type="Proteomes" id="UP001320513">
    <property type="component" value="Unassembled WGS sequence"/>
</dbReference>
<gene>
    <name evidence="1" type="ORF">AUC61_08320</name>
</gene>
<sequence length="77" mass="8806">MHRFLKGGHQSNGLNVVYNNKATPATIKLYDTLNKSWASTNAQIADIKLKAWGYNTLTFWLAKRNVFTAQHEQIKEV</sequence>
<accession>A0ABS9ZI58</accession>
<evidence type="ECO:0000313" key="1">
    <source>
        <dbReference type="EMBL" id="MCI8209538.1"/>
    </source>
</evidence>
<organism evidence="1 2">
    <name type="scientific">Pseudomonas maioricensis</name>
    <dbReference type="NCBI Taxonomy" id="1766623"/>
    <lineage>
        <taxon>Bacteria</taxon>
        <taxon>Pseudomonadati</taxon>
        <taxon>Pseudomonadota</taxon>
        <taxon>Gammaproteobacteria</taxon>
        <taxon>Pseudomonadales</taxon>
        <taxon>Pseudomonadaceae</taxon>
        <taxon>Pseudomonas</taxon>
    </lineage>
</organism>